<dbReference type="PROSITE" id="PS51585">
    <property type="entry name" value="SAM_MT_TPMT"/>
    <property type="match status" value="1"/>
</dbReference>
<evidence type="ECO:0000256" key="4">
    <source>
        <dbReference type="ARBA" id="ARBA00022691"/>
    </source>
</evidence>
<dbReference type="AlphaFoldDB" id="A0AAN6P4D1"/>
<dbReference type="FunFam" id="3.40.50.150:FF:000438">
    <property type="entry name" value="Probable thiol methyltransferase 2"/>
    <property type="match status" value="1"/>
</dbReference>
<dbReference type="Pfam" id="PF05724">
    <property type="entry name" value="TPMT"/>
    <property type="match status" value="1"/>
</dbReference>
<evidence type="ECO:0000256" key="2">
    <source>
        <dbReference type="ARBA" id="ARBA00022603"/>
    </source>
</evidence>
<reference evidence="5" key="1">
    <citation type="journal article" date="2023" name="Mol. Phylogenet. Evol.">
        <title>Genome-scale phylogeny and comparative genomics of the fungal order Sordariales.</title>
        <authorList>
            <person name="Hensen N."/>
            <person name="Bonometti L."/>
            <person name="Westerberg I."/>
            <person name="Brannstrom I.O."/>
            <person name="Guillou S."/>
            <person name="Cros-Aarteil S."/>
            <person name="Calhoun S."/>
            <person name="Haridas S."/>
            <person name="Kuo A."/>
            <person name="Mondo S."/>
            <person name="Pangilinan J."/>
            <person name="Riley R."/>
            <person name="LaButti K."/>
            <person name="Andreopoulos B."/>
            <person name="Lipzen A."/>
            <person name="Chen C."/>
            <person name="Yan M."/>
            <person name="Daum C."/>
            <person name="Ng V."/>
            <person name="Clum A."/>
            <person name="Steindorff A."/>
            <person name="Ohm R.A."/>
            <person name="Martin F."/>
            <person name="Silar P."/>
            <person name="Natvig D.O."/>
            <person name="Lalanne C."/>
            <person name="Gautier V."/>
            <person name="Ament-Velasquez S.L."/>
            <person name="Kruys A."/>
            <person name="Hutchinson M.I."/>
            <person name="Powell A.J."/>
            <person name="Barry K."/>
            <person name="Miller A.N."/>
            <person name="Grigoriev I.V."/>
            <person name="Debuchy R."/>
            <person name="Gladieux P."/>
            <person name="Hiltunen Thoren M."/>
            <person name="Johannesson H."/>
        </authorList>
    </citation>
    <scope>NUCLEOTIDE SEQUENCE</scope>
    <source>
        <strain evidence="5">CBS 626.80</strain>
    </source>
</reference>
<evidence type="ECO:0000313" key="5">
    <source>
        <dbReference type="EMBL" id="KAK3955388.1"/>
    </source>
</evidence>
<dbReference type="InterPro" id="IPR008854">
    <property type="entry name" value="TPMT"/>
</dbReference>
<dbReference type="PANTHER" id="PTHR32183">
    <property type="match status" value="1"/>
</dbReference>
<organism evidence="5 6">
    <name type="scientific">Pseudoneurospora amorphoporcata</name>
    <dbReference type="NCBI Taxonomy" id="241081"/>
    <lineage>
        <taxon>Eukaryota</taxon>
        <taxon>Fungi</taxon>
        <taxon>Dikarya</taxon>
        <taxon>Ascomycota</taxon>
        <taxon>Pezizomycotina</taxon>
        <taxon>Sordariomycetes</taxon>
        <taxon>Sordariomycetidae</taxon>
        <taxon>Sordariales</taxon>
        <taxon>Sordariaceae</taxon>
        <taxon>Pseudoneurospora</taxon>
    </lineage>
</organism>
<keyword evidence="2 5" id="KW-0489">Methyltransferase</keyword>
<dbReference type="GO" id="GO:0032259">
    <property type="term" value="P:methylation"/>
    <property type="evidence" value="ECO:0007669"/>
    <property type="project" value="UniProtKB-KW"/>
</dbReference>
<comment type="caution">
    <text evidence="5">The sequence shown here is derived from an EMBL/GenBank/DDBJ whole genome shotgun (WGS) entry which is preliminary data.</text>
</comment>
<keyword evidence="6" id="KW-1185">Reference proteome</keyword>
<dbReference type="PANTHER" id="PTHR32183:SF6">
    <property type="entry name" value="CYSTEINE SULFINATE DESULFINASE_CYSTEINE DESULFURASE AND RELATED ENZYMES"/>
    <property type="match status" value="1"/>
</dbReference>
<evidence type="ECO:0000256" key="3">
    <source>
        <dbReference type="ARBA" id="ARBA00022679"/>
    </source>
</evidence>
<gene>
    <name evidence="5" type="ORF">QBC32DRAFT_311175</name>
</gene>
<evidence type="ECO:0000256" key="1">
    <source>
        <dbReference type="ARBA" id="ARBA00022553"/>
    </source>
</evidence>
<dbReference type="Gene3D" id="3.40.50.150">
    <property type="entry name" value="Vaccinia Virus protein VP39"/>
    <property type="match status" value="1"/>
</dbReference>
<dbReference type="InterPro" id="IPR029063">
    <property type="entry name" value="SAM-dependent_MTases_sf"/>
</dbReference>
<protein>
    <submittedName>
        <fullName evidence="5">S-adenosyl-L-methionine-dependent methyltransferase</fullName>
    </submittedName>
</protein>
<accession>A0AAN6P4D1</accession>
<dbReference type="CDD" id="cd02440">
    <property type="entry name" value="AdoMet_MTases"/>
    <property type="match status" value="1"/>
</dbReference>
<proteinExistence type="predicted"/>
<sequence>MKVAIPNPPFNTSSADDHAIQGQFQRLRSLFKDSDYSTHPENWDTVWKESFTPWDRGGPSQALDQVLSLHRDLFPKAPNSSDDWDKPRPKALVPGCGRGHDVLLLSAHGYDVFGLDSSPTSSEEAKKIERKVAEEDNEGKWKELYAPRKELGVTMKGRVMWVTRDFFEDDWVNDSGYGKVKNGFDLIFDYTFFCALPPEARPGFAKKMSDLLNPDGGRLVCLEWPLGKDPSTGGPPWGVSGDLYLAHLGHPGQELPYDDKGRVMNGSADTTPDALKRLARMQPACTHKAGCDDQGNVIDRVSVWSHQ</sequence>
<keyword evidence="3" id="KW-0808">Transferase</keyword>
<dbReference type="EMBL" id="MU859077">
    <property type="protein sequence ID" value="KAK3955388.1"/>
    <property type="molecule type" value="Genomic_DNA"/>
</dbReference>
<evidence type="ECO:0000313" key="6">
    <source>
        <dbReference type="Proteomes" id="UP001303222"/>
    </source>
</evidence>
<name>A0AAN6P4D1_9PEZI</name>
<keyword evidence="4" id="KW-0949">S-adenosyl-L-methionine</keyword>
<dbReference type="GO" id="GO:0008757">
    <property type="term" value="F:S-adenosylmethionine-dependent methyltransferase activity"/>
    <property type="evidence" value="ECO:0007669"/>
    <property type="project" value="InterPro"/>
</dbReference>
<dbReference type="SUPFAM" id="SSF53335">
    <property type="entry name" value="S-adenosyl-L-methionine-dependent methyltransferases"/>
    <property type="match status" value="1"/>
</dbReference>
<keyword evidence="1" id="KW-0597">Phosphoprotein</keyword>
<reference evidence="5" key="2">
    <citation type="submission" date="2023-06" db="EMBL/GenBank/DDBJ databases">
        <authorList>
            <consortium name="Lawrence Berkeley National Laboratory"/>
            <person name="Mondo S.J."/>
            <person name="Hensen N."/>
            <person name="Bonometti L."/>
            <person name="Westerberg I."/>
            <person name="Brannstrom I.O."/>
            <person name="Guillou S."/>
            <person name="Cros-Aarteil S."/>
            <person name="Calhoun S."/>
            <person name="Haridas S."/>
            <person name="Kuo A."/>
            <person name="Pangilinan J."/>
            <person name="Riley R."/>
            <person name="Labutti K."/>
            <person name="Andreopoulos B."/>
            <person name="Lipzen A."/>
            <person name="Chen C."/>
            <person name="Yanf M."/>
            <person name="Daum C."/>
            <person name="Ng V."/>
            <person name="Clum A."/>
            <person name="Steindorff A."/>
            <person name="Ohm R."/>
            <person name="Martin F."/>
            <person name="Silar P."/>
            <person name="Natvig D."/>
            <person name="Lalanne C."/>
            <person name="Gautier V."/>
            <person name="Ament-Velasquez S.L."/>
            <person name="Kruys A."/>
            <person name="Hutchinson M.I."/>
            <person name="Powell A.J."/>
            <person name="Barry K."/>
            <person name="Miller A.N."/>
            <person name="Grigoriev I.V."/>
            <person name="Debuchy R."/>
            <person name="Gladieux P."/>
            <person name="Thoren M.H."/>
            <person name="Johannesson H."/>
        </authorList>
    </citation>
    <scope>NUCLEOTIDE SEQUENCE</scope>
    <source>
        <strain evidence="5">CBS 626.80</strain>
    </source>
</reference>
<dbReference type="Proteomes" id="UP001303222">
    <property type="component" value="Unassembled WGS sequence"/>
</dbReference>